<comment type="caution">
    <text evidence="1">The sequence shown here is derived from an EMBL/GenBank/DDBJ whole genome shotgun (WGS) entry which is preliminary data.</text>
</comment>
<protein>
    <submittedName>
        <fullName evidence="1">Uncharacterized protein</fullName>
    </submittedName>
</protein>
<evidence type="ECO:0000313" key="1">
    <source>
        <dbReference type="EMBL" id="MPM13268.1"/>
    </source>
</evidence>
<sequence>MISELSKKISSYLVLNGTDESEASVLAYGAECFINLLISDGLLVEGTPPRQKSDRLPRDGY</sequence>
<name>A0A644XBV6_9ZZZZ</name>
<reference evidence="1" key="1">
    <citation type="submission" date="2019-08" db="EMBL/GenBank/DDBJ databases">
        <authorList>
            <person name="Kucharzyk K."/>
            <person name="Murdoch R.W."/>
            <person name="Higgins S."/>
            <person name="Loffler F."/>
        </authorList>
    </citation>
    <scope>NUCLEOTIDE SEQUENCE</scope>
</reference>
<dbReference type="AlphaFoldDB" id="A0A644XBV6"/>
<gene>
    <name evidence="1" type="ORF">SDC9_59624</name>
</gene>
<accession>A0A644XBV6</accession>
<organism evidence="1">
    <name type="scientific">bioreactor metagenome</name>
    <dbReference type="NCBI Taxonomy" id="1076179"/>
    <lineage>
        <taxon>unclassified sequences</taxon>
        <taxon>metagenomes</taxon>
        <taxon>ecological metagenomes</taxon>
    </lineage>
</organism>
<dbReference type="EMBL" id="VSSQ01002094">
    <property type="protein sequence ID" value="MPM13268.1"/>
    <property type="molecule type" value="Genomic_DNA"/>
</dbReference>
<proteinExistence type="predicted"/>